<dbReference type="AlphaFoldDB" id="A0AAD4LF51"/>
<gene>
    <name evidence="1" type="ORF">EDB92DRAFT_1862816</name>
</gene>
<sequence>MTTARRLRGISSVRFKAFTSIYIDIPILPQHGSSPPLVKCAVSLSFLSRNHPCFRSATSLATIRTRHLTSTTTLPPRPLLSPPRMITLLRPVPPVPMRLPCPHPLAPHIMSTKALQMCYHMTTKYMFRGRSSPLIVQLLKVSAFFPLPKTKSQFVGFKAALTPPRERCTSPLWNLRHPPLLLPQWPRPPHLVPLPFCTPPTTAHLRTIQFHRHLLPLRFSAICPLQNLICLR</sequence>
<reference evidence="1" key="1">
    <citation type="submission" date="2022-01" db="EMBL/GenBank/DDBJ databases">
        <title>Comparative genomics reveals a dynamic genome evolution in the ectomycorrhizal milk-cap (Lactarius) mushrooms.</title>
        <authorList>
            <consortium name="DOE Joint Genome Institute"/>
            <person name="Lebreton A."/>
            <person name="Tang N."/>
            <person name="Kuo A."/>
            <person name="LaButti K."/>
            <person name="Drula E."/>
            <person name="Barry K."/>
            <person name="Clum A."/>
            <person name="Lipzen A."/>
            <person name="Mousain D."/>
            <person name="Ng V."/>
            <person name="Wang R."/>
            <person name="Wang X."/>
            <person name="Dai Y."/>
            <person name="Henrissat B."/>
            <person name="Grigoriev I.V."/>
            <person name="Guerin-Laguette A."/>
            <person name="Yu F."/>
            <person name="Martin F.M."/>
        </authorList>
    </citation>
    <scope>NUCLEOTIDE SEQUENCE</scope>
    <source>
        <strain evidence="1">QP</strain>
    </source>
</reference>
<protein>
    <submittedName>
        <fullName evidence="1">Uncharacterized protein</fullName>
    </submittedName>
</protein>
<evidence type="ECO:0000313" key="2">
    <source>
        <dbReference type="Proteomes" id="UP001201163"/>
    </source>
</evidence>
<accession>A0AAD4LF51</accession>
<name>A0AAD4LF51_9AGAM</name>
<keyword evidence="2" id="KW-1185">Reference proteome</keyword>
<evidence type="ECO:0000313" key="1">
    <source>
        <dbReference type="EMBL" id="KAH8991030.1"/>
    </source>
</evidence>
<proteinExistence type="predicted"/>
<dbReference type="EMBL" id="JAKELL010000028">
    <property type="protein sequence ID" value="KAH8991030.1"/>
    <property type="molecule type" value="Genomic_DNA"/>
</dbReference>
<comment type="caution">
    <text evidence="1">The sequence shown here is derived from an EMBL/GenBank/DDBJ whole genome shotgun (WGS) entry which is preliminary data.</text>
</comment>
<dbReference type="Proteomes" id="UP001201163">
    <property type="component" value="Unassembled WGS sequence"/>
</dbReference>
<organism evidence="1 2">
    <name type="scientific">Lactarius akahatsu</name>
    <dbReference type="NCBI Taxonomy" id="416441"/>
    <lineage>
        <taxon>Eukaryota</taxon>
        <taxon>Fungi</taxon>
        <taxon>Dikarya</taxon>
        <taxon>Basidiomycota</taxon>
        <taxon>Agaricomycotina</taxon>
        <taxon>Agaricomycetes</taxon>
        <taxon>Russulales</taxon>
        <taxon>Russulaceae</taxon>
        <taxon>Lactarius</taxon>
    </lineage>
</organism>